<dbReference type="Pfam" id="PF02579">
    <property type="entry name" value="Nitro_FeMo-Co"/>
    <property type="match status" value="1"/>
</dbReference>
<dbReference type="InterPro" id="IPR003731">
    <property type="entry name" value="Di-Nase_FeMo-co_biosynth"/>
</dbReference>
<evidence type="ECO:0000256" key="1">
    <source>
        <dbReference type="ARBA" id="ARBA00023231"/>
    </source>
</evidence>
<dbReference type="PANTHER" id="PTHR42983">
    <property type="entry name" value="DINITROGENASE IRON-MOLYBDENUM COFACTOR PROTEIN-RELATED"/>
    <property type="match status" value="1"/>
</dbReference>
<keyword evidence="1" id="KW-0535">Nitrogen fixation</keyword>
<reference evidence="3 4" key="1">
    <citation type="submission" date="2016-10" db="EMBL/GenBank/DDBJ databases">
        <authorList>
            <person name="de Groot N.N."/>
        </authorList>
    </citation>
    <scope>NUCLEOTIDE SEQUENCE [LARGE SCALE GENOMIC DNA]</scope>
    <source>
        <strain evidence="3 4">ATCC 700224</strain>
    </source>
</reference>
<feature type="domain" description="Dinitrogenase iron-molybdenum cofactor biosynthesis" evidence="2">
    <location>
        <begin position="8"/>
        <end position="90"/>
    </location>
</feature>
<proteinExistence type="predicted"/>
<evidence type="ECO:0000313" key="4">
    <source>
        <dbReference type="Proteomes" id="UP000199412"/>
    </source>
</evidence>
<dbReference type="RefSeq" id="WP_092786928.1">
    <property type="nucleotide sequence ID" value="NZ_FNAP01000009.1"/>
</dbReference>
<dbReference type="OrthoDB" id="280278at2"/>
<dbReference type="Gene3D" id="3.30.420.130">
    <property type="entry name" value="Dinitrogenase iron-molybdenum cofactor biosynthesis domain"/>
    <property type="match status" value="1"/>
</dbReference>
<dbReference type="AlphaFoldDB" id="A0A1G7EQ00"/>
<name>A0A1G7EQ00_9PROT</name>
<dbReference type="InterPro" id="IPR033913">
    <property type="entry name" value="MTH1175_dom"/>
</dbReference>
<dbReference type="STRING" id="69960.SAMN05421720_109151"/>
<keyword evidence="4" id="KW-1185">Reference proteome</keyword>
<organism evidence="3 4">
    <name type="scientific">Rhodospira trueperi</name>
    <dbReference type="NCBI Taxonomy" id="69960"/>
    <lineage>
        <taxon>Bacteria</taxon>
        <taxon>Pseudomonadati</taxon>
        <taxon>Pseudomonadota</taxon>
        <taxon>Alphaproteobacteria</taxon>
        <taxon>Rhodospirillales</taxon>
        <taxon>Rhodospirillaceae</taxon>
        <taxon>Rhodospira</taxon>
    </lineage>
</organism>
<dbReference type="PANTHER" id="PTHR42983:SF1">
    <property type="entry name" value="IRON-MOLYBDENUM PROTEIN"/>
    <property type="match status" value="1"/>
</dbReference>
<dbReference type="CDD" id="cd00851">
    <property type="entry name" value="MTH1175"/>
    <property type="match status" value="1"/>
</dbReference>
<gene>
    <name evidence="3" type="ORF">SAMN05421720_109151</name>
</gene>
<protein>
    <submittedName>
        <fullName evidence="3">Predicted Fe-Mo cluster-binding protein, NifX family</fullName>
    </submittedName>
</protein>
<sequence length="112" mass="12009">MLIAIPLDEGKLSPHFGHCKSFALVETDAAHAVTSRRDADAPPHEPGLLPKWLSEQGVDLVICGSMGPRAQDLFAQYGIAVTTGAPVDDPEHLVATHFQGTMEKTASDCHHQ</sequence>
<dbReference type="InterPro" id="IPR036105">
    <property type="entry name" value="DiNase_FeMo-co_biosyn_sf"/>
</dbReference>
<evidence type="ECO:0000259" key="2">
    <source>
        <dbReference type="Pfam" id="PF02579"/>
    </source>
</evidence>
<dbReference type="SUPFAM" id="SSF53146">
    <property type="entry name" value="Nitrogenase accessory factor-like"/>
    <property type="match status" value="1"/>
</dbReference>
<evidence type="ECO:0000313" key="3">
    <source>
        <dbReference type="EMBL" id="SDE65475.1"/>
    </source>
</evidence>
<dbReference type="EMBL" id="FNAP01000009">
    <property type="protein sequence ID" value="SDE65475.1"/>
    <property type="molecule type" value="Genomic_DNA"/>
</dbReference>
<accession>A0A1G7EQ00</accession>
<dbReference type="Proteomes" id="UP000199412">
    <property type="component" value="Unassembled WGS sequence"/>
</dbReference>